<feature type="region of interest" description="Disordered" evidence="1">
    <location>
        <begin position="92"/>
        <end position="120"/>
    </location>
</feature>
<gene>
    <name evidence="2" type="ORF">DERYTH_LOCUS20177</name>
</gene>
<feature type="compositionally biased region" description="Basic and acidic residues" evidence="1">
    <location>
        <begin position="26"/>
        <end position="37"/>
    </location>
</feature>
<name>A0A9N9JN53_9GLOM</name>
<organism evidence="2 3">
    <name type="scientific">Dentiscutata erythropus</name>
    <dbReference type="NCBI Taxonomy" id="1348616"/>
    <lineage>
        <taxon>Eukaryota</taxon>
        <taxon>Fungi</taxon>
        <taxon>Fungi incertae sedis</taxon>
        <taxon>Mucoromycota</taxon>
        <taxon>Glomeromycotina</taxon>
        <taxon>Glomeromycetes</taxon>
        <taxon>Diversisporales</taxon>
        <taxon>Gigasporaceae</taxon>
        <taxon>Dentiscutata</taxon>
    </lineage>
</organism>
<feature type="non-terminal residue" evidence="2">
    <location>
        <position position="1"/>
    </location>
</feature>
<comment type="caution">
    <text evidence="2">The sequence shown here is derived from an EMBL/GenBank/DDBJ whole genome shotgun (WGS) entry which is preliminary data.</text>
</comment>
<evidence type="ECO:0000256" key="1">
    <source>
        <dbReference type="SAM" id="MobiDB-lite"/>
    </source>
</evidence>
<proteinExistence type="predicted"/>
<feature type="region of interest" description="Disordered" evidence="1">
    <location>
        <begin position="1"/>
        <end position="40"/>
    </location>
</feature>
<protein>
    <submittedName>
        <fullName evidence="2">25393_t:CDS:1</fullName>
    </submittedName>
</protein>
<accession>A0A9N9JN53</accession>
<dbReference type="Proteomes" id="UP000789405">
    <property type="component" value="Unassembled WGS sequence"/>
</dbReference>
<evidence type="ECO:0000313" key="3">
    <source>
        <dbReference type="Proteomes" id="UP000789405"/>
    </source>
</evidence>
<reference evidence="2" key="1">
    <citation type="submission" date="2021-06" db="EMBL/GenBank/DDBJ databases">
        <authorList>
            <person name="Kallberg Y."/>
            <person name="Tangrot J."/>
            <person name="Rosling A."/>
        </authorList>
    </citation>
    <scope>NUCLEOTIDE SEQUENCE</scope>
    <source>
        <strain evidence="2">MA453B</strain>
    </source>
</reference>
<dbReference type="EMBL" id="CAJVPY010023304">
    <property type="protein sequence ID" value="CAG8784820.1"/>
    <property type="molecule type" value="Genomic_DNA"/>
</dbReference>
<keyword evidence="3" id="KW-1185">Reference proteome</keyword>
<evidence type="ECO:0000313" key="2">
    <source>
        <dbReference type="EMBL" id="CAG8784820.1"/>
    </source>
</evidence>
<dbReference type="AlphaFoldDB" id="A0A9N9JN53"/>
<sequence>MEVSYDKPVMLTTNHDKKVQKNNQDCAHKRSLSEHDNTNNTDKLAIELEKIALIENGRDASLKYYSEYKKFISSRKKQDFNKTVSIKKLSADKRLKRPNNTIKESKRHCSSKSSSKDKAVEKIDKAESFDYSYKGIFEKILARLDRIEK</sequence>